<keyword evidence="1" id="KW-0472">Membrane</keyword>
<gene>
    <name evidence="2" type="ORF">COU89_00110</name>
</gene>
<organism evidence="2 3">
    <name type="scientific">Candidatus Roizmanbacteria bacterium CG10_big_fil_rev_8_21_14_0_10_45_7</name>
    <dbReference type="NCBI Taxonomy" id="1974854"/>
    <lineage>
        <taxon>Bacteria</taxon>
        <taxon>Candidatus Roizmaniibacteriota</taxon>
    </lineage>
</organism>
<accession>A0A2M8KVR7</accession>
<protein>
    <submittedName>
        <fullName evidence="2">Uncharacterized protein</fullName>
    </submittedName>
</protein>
<dbReference type="AlphaFoldDB" id="A0A2M8KVR7"/>
<keyword evidence="1" id="KW-0812">Transmembrane</keyword>
<feature type="transmembrane region" description="Helical" evidence="1">
    <location>
        <begin position="20"/>
        <end position="40"/>
    </location>
</feature>
<sequence length="322" mass="35333">MEETITPQPSDPKFLVSKWVIIAGVIALVMGVGIAAYFLFGRSMLKTQNAKTAVTPSMKTYTNAKHNYSIRYPTSWLVREYPDSKDGAAFNPLDKPGYPDKSDAISLSVGQKIGNYVDEDFIDYAKIAASVEIQNYGELASLKRITTSAGTVGYTTTWMVQAMAGTGSGSSESLPITYFEVPNDKTVLVRVTLGREEDLATYEKMLSTVKFNVLKNVTPTPTVDEEAVLENVIKKYIALKHNSNEDVLTVTVSKINGNYAQGGVTDGGGGGMWFAAKEDSVWKLVWDGNGVIECSVFTLYPDFPTSMITECWDETIQDTVQR</sequence>
<dbReference type="Proteomes" id="UP000231569">
    <property type="component" value="Unassembled WGS sequence"/>
</dbReference>
<dbReference type="EMBL" id="PFEE01000002">
    <property type="protein sequence ID" value="PJE64024.1"/>
    <property type="molecule type" value="Genomic_DNA"/>
</dbReference>
<comment type="caution">
    <text evidence="2">The sequence shown here is derived from an EMBL/GenBank/DDBJ whole genome shotgun (WGS) entry which is preliminary data.</text>
</comment>
<keyword evidence="1" id="KW-1133">Transmembrane helix</keyword>
<proteinExistence type="predicted"/>
<reference evidence="3" key="1">
    <citation type="submission" date="2017-09" db="EMBL/GenBank/DDBJ databases">
        <title>Depth-based differentiation of microbial function through sediment-hosted aquifers and enrichment of novel symbionts in the deep terrestrial subsurface.</title>
        <authorList>
            <person name="Probst A.J."/>
            <person name="Ladd B."/>
            <person name="Jarett J.K."/>
            <person name="Geller-Mcgrath D.E."/>
            <person name="Sieber C.M.K."/>
            <person name="Emerson J.B."/>
            <person name="Anantharaman K."/>
            <person name="Thomas B.C."/>
            <person name="Malmstrom R."/>
            <person name="Stieglmeier M."/>
            <person name="Klingl A."/>
            <person name="Woyke T."/>
            <person name="Ryan C.M."/>
            <person name="Banfield J.F."/>
        </authorList>
    </citation>
    <scope>NUCLEOTIDE SEQUENCE [LARGE SCALE GENOMIC DNA]</scope>
</reference>
<name>A0A2M8KVR7_9BACT</name>
<evidence type="ECO:0000256" key="1">
    <source>
        <dbReference type="SAM" id="Phobius"/>
    </source>
</evidence>
<evidence type="ECO:0000313" key="3">
    <source>
        <dbReference type="Proteomes" id="UP000231569"/>
    </source>
</evidence>
<evidence type="ECO:0000313" key="2">
    <source>
        <dbReference type="EMBL" id="PJE64024.1"/>
    </source>
</evidence>